<comment type="caution">
    <text evidence="11">The sequence shown here is derived from an EMBL/GenBank/DDBJ whole genome shotgun (WGS) entry which is preliminary data.</text>
</comment>
<gene>
    <name evidence="11" type="ORF">N0V89_000518</name>
</gene>
<evidence type="ECO:0000256" key="5">
    <source>
        <dbReference type="ARBA" id="ARBA00019973"/>
    </source>
</evidence>
<proteinExistence type="predicted"/>
<dbReference type="InterPro" id="IPR000719">
    <property type="entry name" value="Prot_kinase_dom"/>
</dbReference>
<evidence type="ECO:0000256" key="8">
    <source>
        <dbReference type="ARBA" id="ARBA00047899"/>
    </source>
</evidence>
<dbReference type="Proteomes" id="UP001140513">
    <property type="component" value="Unassembled WGS sequence"/>
</dbReference>
<evidence type="ECO:0000313" key="11">
    <source>
        <dbReference type="EMBL" id="KAJ4359959.1"/>
    </source>
</evidence>
<dbReference type="PROSITE" id="PS50011">
    <property type="entry name" value="PROTEIN_KINASE_DOM"/>
    <property type="match status" value="1"/>
</dbReference>
<dbReference type="AlphaFoldDB" id="A0A9W9CFS4"/>
<dbReference type="RefSeq" id="XP_056076161.1">
    <property type="nucleotide sequence ID" value="XM_056209339.1"/>
</dbReference>
<evidence type="ECO:0000256" key="1">
    <source>
        <dbReference type="ARBA" id="ARBA00003747"/>
    </source>
</evidence>
<dbReference type="GeneID" id="80904048"/>
<dbReference type="GO" id="GO:0004674">
    <property type="term" value="F:protein serine/threonine kinase activity"/>
    <property type="evidence" value="ECO:0007669"/>
    <property type="project" value="UniProtKB-EC"/>
</dbReference>
<comment type="function">
    <text evidence="1">Component of the EKC/KEOPS complex that is required for the formation of a threonylcarbamoyl group on adenosine at position 37 (t(6)A37) in tRNAs that read codons beginning with adenine. The complex is probably involved in the transfer of the threonylcarbamoyl moiety of threonylcarbamoyl-AMP (TC-AMP) to the N6 group of A37. BUD32 has ATPase activity in the context of the EKC/KEOPS complex and likely plays a supporting role to the catalytic subunit KAE1. The EKC/KEOPS complex also promotes both telomere uncapping and telomere elongation. The complex is required for efficient recruitment of transcriptional coactivators.</text>
</comment>
<evidence type="ECO:0000256" key="3">
    <source>
        <dbReference type="ARBA" id="ARBA00012513"/>
    </source>
</evidence>
<dbReference type="GO" id="GO:0007165">
    <property type="term" value="P:signal transduction"/>
    <property type="evidence" value="ECO:0007669"/>
    <property type="project" value="TreeGrafter"/>
</dbReference>
<dbReference type="GO" id="GO:0005737">
    <property type="term" value="C:cytoplasm"/>
    <property type="evidence" value="ECO:0007669"/>
    <property type="project" value="TreeGrafter"/>
</dbReference>
<comment type="catalytic activity">
    <reaction evidence="9">
        <text>L-seryl-[protein] + ATP = O-phospho-L-seryl-[protein] + ADP + H(+)</text>
        <dbReference type="Rhea" id="RHEA:17989"/>
        <dbReference type="Rhea" id="RHEA-COMP:9863"/>
        <dbReference type="Rhea" id="RHEA-COMP:11604"/>
        <dbReference type="ChEBI" id="CHEBI:15378"/>
        <dbReference type="ChEBI" id="CHEBI:29999"/>
        <dbReference type="ChEBI" id="CHEBI:30616"/>
        <dbReference type="ChEBI" id="CHEBI:83421"/>
        <dbReference type="ChEBI" id="CHEBI:456216"/>
        <dbReference type="EC" id="2.7.11.1"/>
    </reaction>
</comment>
<dbReference type="EC" id="2.7.11.1" evidence="3"/>
<evidence type="ECO:0000256" key="9">
    <source>
        <dbReference type="ARBA" id="ARBA00048679"/>
    </source>
</evidence>
<dbReference type="OrthoDB" id="4062651at2759"/>
<organism evidence="11 12">
    <name type="scientific">Didymosphaeria variabile</name>
    <dbReference type="NCBI Taxonomy" id="1932322"/>
    <lineage>
        <taxon>Eukaryota</taxon>
        <taxon>Fungi</taxon>
        <taxon>Dikarya</taxon>
        <taxon>Ascomycota</taxon>
        <taxon>Pezizomycotina</taxon>
        <taxon>Dothideomycetes</taxon>
        <taxon>Pleosporomycetidae</taxon>
        <taxon>Pleosporales</taxon>
        <taxon>Massarineae</taxon>
        <taxon>Didymosphaeriaceae</taxon>
        <taxon>Didymosphaeria</taxon>
    </lineage>
</organism>
<evidence type="ECO:0000256" key="6">
    <source>
        <dbReference type="ARBA" id="ARBA00030980"/>
    </source>
</evidence>
<dbReference type="InterPro" id="IPR050167">
    <property type="entry name" value="Ser_Thr_protein_kinase"/>
</dbReference>
<evidence type="ECO:0000259" key="10">
    <source>
        <dbReference type="PROSITE" id="PS50011"/>
    </source>
</evidence>
<comment type="catalytic activity">
    <reaction evidence="8">
        <text>L-threonyl-[protein] + ATP = O-phospho-L-threonyl-[protein] + ADP + H(+)</text>
        <dbReference type="Rhea" id="RHEA:46608"/>
        <dbReference type="Rhea" id="RHEA-COMP:11060"/>
        <dbReference type="Rhea" id="RHEA-COMP:11605"/>
        <dbReference type="ChEBI" id="CHEBI:15378"/>
        <dbReference type="ChEBI" id="CHEBI:30013"/>
        <dbReference type="ChEBI" id="CHEBI:30616"/>
        <dbReference type="ChEBI" id="CHEBI:61977"/>
        <dbReference type="ChEBI" id="CHEBI:456216"/>
        <dbReference type="EC" id="2.7.11.1"/>
    </reaction>
</comment>
<dbReference type="Pfam" id="PF00069">
    <property type="entry name" value="Pkinase"/>
    <property type="match status" value="1"/>
</dbReference>
<evidence type="ECO:0000313" key="12">
    <source>
        <dbReference type="Proteomes" id="UP001140513"/>
    </source>
</evidence>
<dbReference type="InterPro" id="IPR008266">
    <property type="entry name" value="Tyr_kinase_AS"/>
</dbReference>
<sequence length="271" mass="30828">MAITLVHTHATNARKTRYLLRDNVDGKIWWGYSTRPESEIRNTPPEQLPRCGILDADALFTKLTPSMTRYRGPLDSPSVFIKYHNFIRYDTFEDETAQVDIKATQKREIWAAQKYQSAPHPNICEYMGVVTDVKQRVIATVYRRFHMDLWTLVVRTSFLKQLASRPANAPPQLLNPEYIVSAIKSGMNHIHSIGLVHCDIRPENVFIDTDTGQVVIGDFDGTNTPGQKLCGRHAVRATEHTEGKIVDVRIDVGLVADIEKWFEEGKRRVAG</sequence>
<dbReference type="SUPFAM" id="SSF56112">
    <property type="entry name" value="Protein kinase-like (PK-like)"/>
    <property type="match status" value="1"/>
</dbReference>
<protein>
    <recommendedName>
        <fullName evidence="5">EKC/KEOPS complex subunit BUD32</fullName>
        <ecNumber evidence="3">2.7.11.1</ecNumber>
    </recommendedName>
    <alternativeName>
        <fullName evidence="6 7">Atypical Serine/threonine protein kinase BUD32</fullName>
    </alternativeName>
    <alternativeName>
        <fullName evidence="4">EKC/KEOPS complex subunit bud32</fullName>
    </alternativeName>
</protein>
<evidence type="ECO:0000256" key="2">
    <source>
        <dbReference type="ARBA" id="ARBA00011534"/>
    </source>
</evidence>
<reference evidence="11" key="1">
    <citation type="submission" date="2022-10" db="EMBL/GenBank/DDBJ databases">
        <title>Tapping the CABI collections for fungal endophytes: first genome assemblies for Collariella, Neodidymelliopsis, Ascochyta clinopodiicola, Didymella pomorum, Didymosphaeria variabile, Neocosmospora piperis and Neocucurbitaria cava.</title>
        <authorList>
            <person name="Hill R."/>
        </authorList>
    </citation>
    <scope>NUCLEOTIDE SEQUENCE</scope>
    <source>
        <strain evidence="11">IMI 356815</strain>
    </source>
</reference>
<name>A0A9W9CFS4_9PLEO</name>
<dbReference type="Gene3D" id="1.10.510.10">
    <property type="entry name" value="Transferase(Phosphotransferase) domain 1"/>
    <property type="match status" value="1"/>
</dbReference>
<dbReference type="InterPro" id="IPR011009">
    <property type="entry name" value="Kinase-like_dom_sf"/>
</dbReference>
<keyword evidence="12" id="KW-1185">Reference proteome</keyword>
<accession>A0A9W9CFS4</accession>
<dbReference type="EMBL" id="JAPEUX010000001">
    <property type="protein sequence ID" value="KAJ4359959.1"/>
    <property type="molecule type" value="Genomic_DNA"/>
</dbReference>
<dbReference type="PROSITE" id="PS00109">
    <property type="entry name" value="PROTEIN_KINASE_TYR"/>
    <property type="match status" value="1"/>
</dbReference>
<evidence type="ECO:0000256" key="4">
    <source>
        <dbReference type="ARBA" id="ARBA00013948"/>
    </source>
</evidence>
<dbReference type="PANTHER" id="PTHR23257">
    <property type="entry name" value="SERINE-THREONINE PROTEIN KINASE"/>
    <property type="match status" value="1"/>
</dbReference>
<feature type="domain" description="Protein kinase" evidence="10">
    <location>
        <begin position="65"/>
        <end position="271"/>
    </location>
</feature>
<comment type="subunit">
    <text evidence="2">Component of the EKC/KEOPS complex composed of at least BUD32, CGI121, GON7, KAE1 and PCC1; the whole complex dimerizes.</text>
</comment>
<evidence type="ECO:0000256" key="7">
    <source>
        <dbReference type="ARBA" id="ARBA00033194"/>
    </source>
</evidence>
<dbReference type="GO" id="GO:0005524">
    <property type="term" value="F:ATP binding"/>
    <property type="evidence" value="ECO:0007669"/>
    <property type="project" value="InterPro"/>
</dbReference>